<dbReference type="EMBL" id="MU277219">
    <property type="protein sequence ID" value="KAI0060363.1"/>
    <property type="molecule type" value="Genomic_DNA"/>
</dbReference>
<name>A0ACB8SVU0_9AGAM</name>
<dbReference type="Proteomes" id="UP000814140">
    <property type="component" value="Unassembled WGS sequence"/>
</dbReference>
<accession>A0ACB8SVU0</accession>
<comment type="caution">
    <text evidence="1">The sequence shown here is derived from an EMBL/GenBank/DDBJ whole genome shotgun (WGS) entry which is preliminary data.</text>
</comment>
<organism evidence="1 2">
    <name type="scientific">Artomyces pyxidatus</name>
    <dbReference type="NCBI Taxonomy" id="48021"/>
    <lineage>
        <taxon>Eukaryota</taxon>
        <taxon>Fungi</taxon>
        <taxon>Dikarya</taxon>
        <taxon>Basidiomycota</taxon>
        <taxon>Agaricomycotina</taxon>
        <taxon>Agaricomycetes</taxon>
        <taxon>Russulales</taxon>
        <taxon>Auriscalpiaceae</taxon>
        <taxon>Artomyces</taxon>
    </lineage>
</organism>
<evidence type="ECO:0000313" key="2">
    <source>
        <dbReference type="Proteomes" id="UP000814140"/>
    </source>
</evidence>
<sequence length="80" mass="8491">MRLRPFISATSAGCSVLGGGHTLAYSRAWLYPTHLTASRGDAPSLCHATCAQAPCQLDNLGPESSTSLRCHIPIFVFDSV</sequence>
<reference evidence="1" key="1">
    <citation type="submission" date="2021-03" db="EMBL/GenBank/DDBJ databases">
        <authorList>
            <consortium name="DOE Joint Genome Institute"/>
            <person name="Ahrendt S."/>
            <person name="Looney B.P."/>
            <person name="Miyauchi S."/>
            <person name="Morin E."/>
            <person name="Drula E."/>
            <person name="Courty P.E."/>
            <person name="Chicoki N."/>
            <person name="Fauchery L."/>
            <person name="Kohler A."/>
            <person name="Kuo A."/>
            <person name="Labutti K."/>
            <person name="Pangilinan J."/>
            <person name="Lipzen A."/>
            <person name="Riley R."/>
            <person name="Andreopoulos W."/>
            <person name="He G."/>
            <person name="Johnson J."/>
            <person name="Barry K.W."/>
            <person name="Grigoriev I.V."/>
            <person name="Nagy L."/>
            <person name="Hibbett D."/>
            <person name="Henrissat B."/>
            <person name="Matheny P.B."/>
            <person name="Labbe J."/>
            <person name="Martin F."/>
        </authorList>
    </citation>
    <scope>NUCLEOTIDE SEQUENCE</scope>
    <source>
        <strain evidence="1">HHB10654</strain>
    </source>
</reference>
<protein>
    <submittedName>
        <fullName evidence="1">Uncharacterized protein</fullName>
    </submittedName>
</protein>
<gene>
    <name evidence="1" type="ORF">BV25DRAFT_951143</name>
</gene>
<keyword evidence="2" id="KW-1185">Reference proteome</keyword>
<evidence type="ECO:0000313" key="1">
    <source>
        <dbReference type="EMBL" id="KAI0060363.1"/>
    </source>
</evidence>
<reference evidence="1" key="2">
    <citation type="journal article" date="2022" name="New Phytol.">
        <title>Evolutionary transition to the ectomycorrhizal habit in the genomes of a hyperdiverse lineage of mushroom-forming fungi.</title>
        <authorList>
            <person name="Looney B."/>
            <person name="Miyauchi S."/>
            <person name="Morin E."/>
            <person name="Drula E."/>
            <person name="Courty P.E."/>
            <person name="Kohler A."/>
            <person name="Kuo A."/>
            <person name="LaButti K."/>
            <person name="Pangilinan J."/>
            <person name="Lipzen A."/>
            <person name="Riley R."/>
            <person name="Andreopoulos W."/>
            <person name="He G."/>
            <person name="Johnson J."/>
            <person name="Nolan M."/>
            <person name="Tritt A."/>
            <person name="Barry K.W."/>
            <person name="Grigoriev I.V."/>
            <person name="Nagy L.G."/>
            <person name="Hibbett D."/>
            <person name="Henrissat B."/>
            <person name="Matheny P.B."/>
            <person name="Labbe J."/>
            <person name="Martin F.M."/>
        </authorList>
    </citation>
    <scope>NUCLEOTIDE SEQUENCE</scope>
    <source>
        <strain evidence="1">HHB10654</strain>
    </source>
</reference>
<proteinExistence type="predicted"/>